<dbReference type="Proteomes" id="UP000838878">
    <property type="component" value="Chromosome 11"/>
</dbReference>
<comment type="subcellular location">
    <subcellularLocation>
        <location evidence="1">Endoplasmic reticulum-Golgi intermediate compartment membrane</location>
        <topology evidence="1">Single-pass type I membrane protein</topology>
    </subcellularLocation>
</comment>
<evidence type="ECO:0000256" key="4">
    <source>
        <dbReference type="ARBA" id="ARBA00022734"/>
    </source>
</evidence>
<gene>
    <name evidence="11" type="ORF">BINO364_LOCUS3471</name>
</gene>
<dbReference type="Gene3D" id="2.60.120.200">
    <property type="match status" value="1"/>
</dbReference>
<dbReference type="GO" id="GO:0000139">
    <property type="term" value="C:Golgi membrane"/>
    <property type="evidence" value="ECO:0007669"/>
    <property type="project" value="TreeGrafter"/>
</dbReference>
<dbReference type="AlphaFoldDB" id="A0A8J9V679"/>
<keyword evidence="12" id="KW-1185">Reference proteome</keyword>
<keyword evidence="2 8" id="KW-0812">Transmembrane</keyword>
<feature type="transmembrane region" description="Helical" evidence="8">
    <location>
        <begin position="478"/>
        <end position="497"/>
    </location>
</feature>
<evidence type="ECO:0000256" key="1">
    <source>
        <dbReference type="ARBA" id="ARBA00004151"/>
    </source>
</evidence>
<evidence type="ECO:0000313" key="12">
    <source>
        <dbReference type="Proteomes" id="UP000838878"/>
    </source>
</evidence>
<dbReference type="Pfam" id="PF03388">
    <property type="entry name" value="Lectin_leg-like"/>
    <property type="match status" value="1"/>
</dbReference>
<evidence type="ECO:0000256" key="8">
    <source>
        <dbReference type="SAM" id="Phobius"/>
    </source>
</evidence>
<dbReference type="GO" id="GO:0030134">
    <property type="term" value="C:COPII-coated ER to Golgi transport vesicle"/>
    <property type="evidence" value="ECO:0007669"/>
    <property type="project" value="TreeGrafter"/>
</dbReference>
<evidence type="ECO:0000256" key="2">
    <source>
        <dbReference type="ARBA" id="ARBA00022692"/>
    </source>
</evidence>
<keyword evidence="6 8" id="KW-0472">Membrane</keyword>
<sequence length="509" mass="56726">MSSNTLNLLLCTVLCVLVSSNSQTVHRRFEYKYSFKPPYLAQKDGSVPFWEYGGNAIASGESVRLAPSLRSQKGAIWTKQPINFDWWEVDIMFKITGRGRIGADGLAFWYTTQRGEYTGDVFGSSDRWNGLGVIFDSFDNDNKHNNPYIMAVLNDGTKNFDHKSDGSTQLLSGCLRDFRNKPFPTRARVEYYINTLTVYFHNGLTTNEADYELCFRAENVVLPRGGFFGLSAATGGLADDHDVIHLLTSSLHSTQQTGGQQISSDEQQKLSQEYQEYQKKLDQQKEDYRKEHPDEVRDKEGEFDDWFESDGQRELRQIFQGLGHIQDVMRDLHKKVDEVVGKQMNALSMLTAVYSHTQGQPLQPAQVGQAGQVPQMPALPITRQDWDVLVANNQIMINTIAELKAFVIEVSRKSDSLLAGGAVGAAGAVGASPQLVGELRDGLQQVKQAVANVAQRLPSSPPVVAQPMCPTVSCASTTTILVVVAAQLLLMFLYGLYKERKEAQAKKFF</sequence>
<organism evidence="11 12">
    <name type="scientific">Brenthis ino</name>
    <name type="common">lesser marbled fritillary</name>
    <dbReference type="NCBI Taxonomy" id="405034"/>
    <lineage>
        <taxon>Eukaryota</taxon>
        <taxon>Metazoa</taxon>
        <taxon>Ecdysozoa</taxon>
        <taxon>Arthropoda</taxon>
        <taxon>Hexapoda</taxon>
        <taxon>Insecta</taxon>
        <taxon>Pterygota</taxon>
        <taxon>Neoptera</taxon>
        <taxon>Endopterygota</taxon>
        <taxon>Lepidoptera</taxon>
        <taxon>Glossata</taxon>
        <taxon>Ditrysia</taxon>
        <taxon>Papilionoidea</taxon>
        <taxon>Nymphalidae</taxon>
        <taxon>Heliconiinae</taxon>
        <taxon>Argynnini</taxon>
        <taxon>Brenthis</taxon>
    </lineage>
</organism>
<accession>A0A8J9V679</accession>
<evidence type="ECO:0000259" key="10">
    <source>
        <dbReference type="Pfam" id="PF03388"/>
    </source>
</evidence>
<dbReference type="FunFam" id="2.60.120.200:FF:000028">
    <property type="entry name" value="Blast:Protein ERGIC-53"/>
    <property type="match status" value="1"/>
</dbReference>
<feature type="domain" description="L-type lectin-like" evidence="10">
    <location>
        <begin position="28"/>
        <end position="252"/>
    </location>
</feature>
<dbReference type="SUPFAM" id="SSF49899">
    <property type="entry name" value="Concanavalin A-like lectins/glucanases"/>
    <property type="match status" value="1"/>
</dbReference>
<evidence type="ECO:0000256" key="7">
    <source>
        <dbReference type="ARBA" id="ARBA00023157"/>
    </source>
</evidence>
<dbReference type="InterPro" id="IPR005052">
    <property type="entry name" value="Lectin_leg"/>
</dbReference>
<dbReference type="InterPro" id="IPR051136">
    <property type="entry name" value="Intracellular_Lectin-GPT"/>
</dbReference>
<dbReference type="GO" id="GO:0005789">
    <property type="term" value="C:endoplasmic reticulum membrane"/>
    <property type="evidence" value="ECO:0007669"/>
    <property type="project" value="TreeGrafter"/>
</dbReference>
<reference evidence="11" key="1">
    <citation type="submission" date="2021-12" db="EMBL/GenBank/DDBJ databases">
        <authorList>
            <person name="Martin H S."/>
        </authorList>
    </citation>
    <scope>NUCLEOTIDE SEQUENCE</scope>
</reference>
<dbReference type="CDD" id="cd06902">
    <property type="entry name" value="lectin_ERGIC-53_ERGL"/>
    <property type="match status" value="1"/>
</dbReference>
<name>A0A8J9V679_9NEOP</name>
<keyword evidence="5 8" id="KW-1133">Transmembrane helix</keyword>
<evidence type="ECO:0000256" key="3">
    <source>
        <dbReference type="ARBA" id="ARBA00022729"/>
    </source>
</evidence>
<proteinExistence type="predicted"/>
<dbReference type="GO" id="GO:0033116">
    <property type="term" value="C:endoplasmic reticulum-Golgi intermediate compartment membrane"/>
    <property type="evidence" value="ECO:0007669"/>
    <property type="project" value="UniProtKB-SubCell"/>
</dbReference>
<dbReference type="EMBL" id="OV170231">
    <property type="protein sequence ID" value="CAH0716773.1"/>
    <property type="molecule type" value="Genomic_DNA"/>
</dbReference>
<dbReference type="InterPro" id="IPR013320">
    <property type="entry name" value="ConA-like_dom_sf"/>
</dbReference>
<evidence type="ECO:0000313" key="11">
    <source>
        <dbReference type="EMBL" id="CAH0716773.1"/>
    </source>
</evidence>
<feature type="non-terminal residue" evidence="11">
    <location>
        <position position="509"/>
    </location>
</feature>
<keyword evidence="7" id="KW-1015">Disulfide bond</keyword>
<dbReference type="GO" id="GO:0006888">
    <property type="term" value="P:endoplasmic reticulum to Golgi vesicle-mediated transport"/>
    <property type="evidence" value="ECO:0007669"/>
    <property type="project" value="TreeGrafter"/>
</dbReference>
<evidence type="ECO:0000256" key="5">
    <source>
        <dbReference type="ARBA" id="ARBA00022989"/>
    </source>
</evidence>
<keyword evidence="3 9" id="KW-0732">Signal</keyword>
<evidence type="ECO:0000256" key="9">
    <source>
        <dbReference type="SAM" id="SignalP"/>
    </source>
</evidence>
<keyword evidence="4" id="KW-0430">Lectin</keyword>
<dbReference type="OrthoDB" id="10265193at2759"/>
<protein>
    <recommendedName>
        <fullName evidence="10">L-type lectin-like domain-containing protein</fullName>
    </recommendedName>
</protein>
<dbReference type="PANTHER" id="PTHR12223">
    <property type="entry name" value="VESICULAR MANNOSE-BINDING LECTIN"/>
    <property type="match status" value="1"/>
</dbReference>
<feature type="chain" id="PRO_5035461658" description="L-type lectin-like domain-containing protein" evidence="9">
    <location>
        <begin position="23"/>
        <end position="509"/>
    </location>
</feature>
<dbReference type="PANTHER" id="PTHR12223:SF28">
    <property type="entry name" value="LECTIN, MANNOSE BINDING 1 LIKE"/>
    <property type="match status" value="1"/>
</dbReference>
<feature type="signal peptide" evidence="9">
    <location>
        <begin position="1"/>
        <end position="22"/>
    </location>
</feature>
<dbReference type="GO" id="GO:0005537">
    <property type="term" value="F:D-mannose binding"/>
    <property type="evidence" value="ECO:0007669"/>
    <property type="project" value="TreeGrafter"/>
</dbReference>
<evidence type="ECO:0000256" key="6">
    <source>
        <dbReference type="ARBA" id="ARBA00023136"/>
    </source>
</evidence>